<proteinExistence type="predicted"/>
<gene>
    <name evidence="4" type="ORF">H9716_08680</name>
</gene>
<keyword evidence="2" id="KW-0378">Hydrolase</keyword>
<dbReference type="InterPro" id="IPR051158">
    <property type="entry name" value="Metallophosphoesterase_sf"/>
</dbReference>
<accession>A0A9D2L8F3</accession>
<evidence type="ECO:0000313" key="5">
    <source>
        <dbReference type="Proteomes" id="UP000886804"/>
    </source>
</evidence>
<dbReference type="GO" id="GO:0016020">
    <property type="term" value="C:membrane"/>
    <property type="evidence" value="ECO:0007669"/>
    <property type="project" value="GOC"/>
</dbReference>
<dbReference type="Proteomes" id="UP000886804">
    <property type="component" value="Unassembled WGS sequence"/>
</dbReference>
<dbReference type="AlphaFoldDB" id="A0A9D2L8F3"/>
<dbReference type="PANTHER" id="PTHR31302">
    <property type="entry name" value="TRANSMEMBRANE PROTEIN WITH METALLOPHOSPHOESTERASE DOMAIN-RELATED"/>
    <property type="match status" value="1"/>
</dbReference>
<evidence type="ECO:0000256" key="2">
    <source>
        <dbReference type="ARBA" id="ARBA00022801"/>
    </source>
</evidence>
<evidence type="ECO:0000259" key="3">
    <source>
        <dbReference type="Pfam" id="PF00149"/>
    </source>
</evidence>
<dbReference type="EMBL" id="DWYS01000102">
    <property type="protein sequence ID" value="HJB07922.1"/>
    <property type="molecule type" value="Genomic_DNA"/>
</dbReference>
<evidence type="ECO:0000313" key="4">
    <source>
        <dbReference type="EMBL" id="HJB07922.1"/>
    </source>
</evidence>
<reference evidence="4" key="2">
    <citation type="submission" date="2021-04" db="EMBL/GenBank/DDBJ databases">
        <authorList>
            <person name="Gilroy R."/>
        </authorList>
    </citation>
    <scope>NUCLEOTIDE SEQUENCE</scope>
    <source>
        <strain evidence="4">CHK188-4685</strain>
    </source>
</reference>
<reference evidence="4" key="1">
    <citation type="journal article" date="2021" name="PeerJ">
        <title>Extensive microbial diversity within the chicken gut microbiome revealed by metagenomics and culture.</title>
        <authorList>
            <person name="Gilroy R."/>
            <person name="Ravi A."/>
            <person name="Getino M."/>
            <person name="Pursley I."/>
            <person name="Horton D.L."/>
            <person name="Alikhan N.F."/>
            <person name="Baker D."/>
            <person name="Gharbi K."/>
            <person name="Hall N."/>
            <person name="Watson M."/>
            <person name="Adriaenssens E.M."/>
            <person name="Foster-Nyarko E."/>
            <person name="Jarju S."/>
            <person name="Secka A."/>
            <person name="Antonio M."/>
            <person name="Oren A."/>
            <person name="Chaudhuri R.R."/>
            <person name="La Ragione R."/>
            <person name="Hildebrand F."/>
            <person name="Pallen M.J."/>
        </authorList>
    </citation>
    <scope>NUCLEOTIDE SEQUENCE</scope>
    <source>
        <strain evidence="4">CHK188-4685</strain>
    </source>
</reference>
<protein>
    <submittedName>
        <fullName evidence="4">Metallophosphoesterase</fullName>
    </submittedName>
</protein>
<organism evidence="4 5">
    <name type="scientific">Candidatus Enterocloster faecavium</name>
    <dbReference type="NCBI Taxonomy" id="2838560"/>
    <lineage>
        <taxon>Bacteria</taxon>
        <taxon>Bacillati</taxon>
        <taxon>Bacillota</taxon>
        <taxon>Clostridia</taxon>
        <taxon>Lachnospirales</taxon>
        <taxon>Lachnospiraceae</taxon>
        <taxon>Enterocloster</taxon>
    </lineage>
</organism>
<name>A0A9D2L8F3_9FIRM</name>
<keyword evidence="1" id="KW-0479">Metal-binding</keyword>
<evidence type="ECO:0000256" key="1">
    <source>
        <dbReference type="ARBA" id="ARBA00022723"/>
    </source>
</evidence>
<dbReference type="GO" id="GO:0008758">
    <property type="term" value="F:UDP-2,3-diacylglucosamine hydrolase activity"/>
    <property type="evidence" value="ECO:0007669"/>
    <property type="project" value="TreeGrafter"/>
</dbReference>
<dbReference type="GO" id="GO:0009245">
    <property type="term" value="P:lipid A biosynthetic process"/>
    <property type="evidence" value="ECO:0007669"/>
    <property type="project" value="TreeGrafter"/>
</dbReference>
<dbReference type="InterPro" id="IPR029052">
    <property type="entry name" value="Metallo-depent_PP-like"/>
</dbReference>
<sequence length="288" mass="32812">MGFWLGTGVLLAGAAAACLLRSRYERRTLSLEETWIASPKIKRDKTFVFLSDLHDNSFGTDNEELLEAIAQVNPEAVLIGGDLMVTKGVGDTRIALSLLRRLAARYPVYYGNGNHESRMKWEREIYGRTYEAYRNQLKRWGVHYLENDSALWDEDVAVSGLELSQRYYQKAFFWKPEPMDVRLIKARLGEADGKRFQILLAHSPLYFDTYAAWGADLTLAGHFHGGTIRLPLLGGVMTPQYQFFLPWCAGEFEKDGRRMLVSRGLGTHSVNIRLNNLPQLAVVHLKRE</sequence>
<dbReference type="SUPFAM" id="SSF56300">
    <property type="entry name" value="Metallo-dependent phosphatases"/>
    <property type="match status" value="1"/>
</dbReference>
<feature type="domain" description="Calcineurin-like phosphoesterase" evidence="3">
    <location>
        <begin position="46"/>
        <end position="224"/>
    </location>
</feature>
<dbReference type="Pfam" id="PF00149">
    <property type="entry name" value="Metallophos"/>
    <property type="match status" value="1"/>
</dbReference>
<comment type="caution">
    <text evidence="4">The sequence shown here is derived from an EMBL/GenBank/DDBJ whole genome shotgun (WGS) entry which is preliminary data.</text>
</comment>
<dbReference type="Gene3D" id="3.60.21.10">
    <property type="match status" value="1"/>
</dbReference>
<dbReference type="GO" id="GO:0046872">
    <property type="term" value="F:metal ion binding"/>
    <property type="evidence" value="ECO:0007669"/>
    <property type="project" value="UniProtKB-KW"/>
</dbReference>
<dbReference type="PANTHER" id="PTHR31302:SF31">
    <property type="entry name" value="PHOSPHODIESTERASE YAEI"/>
    <property type="match status" value="1"/>
</dbReference>
<dbReference type="InterPro" id="IPR004843">
    <property type="entry name" value="Calcineurin-like_PHP"/>
</dbReference>